<dbReference type="OrthoDB" id="1121201at2"/>
<protein>
    <recommendedName>
        <fullName evidence="2">Outer membrane protein beta-barrel domain-containing protein</fullName>
    </recommendedName>
</protein>
<dbReference type="InterPro" id="IPR027385">
    <property type="entry name" value="Beta-barrel_OMP"/>
</dbReference>
<comment type="caution">
    <text evidence="3">The sequence shown here is derived from an EMBL/GenBank/DDBJ whole genome shotgun (WGS) entry which is preliminary data.</text>
</comment>
<dbReference type="AlphaFoldDB" id="A0A3D8LAX2"/>
<evidence type="ECO:0000256" key="1">
    <source>
        <dbReference type="ARBA" id="ARBA00022729"/>
    </source>
</evidence>
<evidence type="ECO:0000313" key="3">
    <source>
        <dbReference type="EMBL" id="RDV14527.1"/>
    </source>
</evidence>
<evidence type="ECO:0000259" key="2">
    <source>
        <dbReference type="Pfam" id="PF13505"/>
    </source>
</evidence>
<dbReference type="RefSeq" id="WP_115566206.1">
    <property type="nucleotide sequence ID" value="NZ_QRGR01000014.1"/>
</dbReference>
<dbReference type="EMBL" id="QRGR01000014">
    <property type="protein sequence ID" value="RDV14527.1"/>
    <property type="molecule type" value="Genomic_DNA"/>
</dbReference>
<dbReference type="SUPFAM" id="SSF56925">
    <property type="entry name" value="OMPA-like"/>
    <property type="match status" value="1"/>
</dbReference>
<reference evidence="4" key="1">
    <citation type="submission" date="2018-08" db="EMBL/GenBank/DDBJ databases">
        <authorList>
            <person name="Liu Z.-W."/>
            <person name="Du Z.-J."/>
        </authorList>
    </citation>
    <scope>NUCLEOTIDE SEQUENCE [LARGE SCALE GENOMIC DNA]</scope>
    <source>
        <strain evidence="4">H4X</strain>
    </source>
</reference>
<keyword evidence="4" id="KW-1185">Reference proteome</keyword>
<dbReference type="Proteomes" id="UP000256708">
    <property type="component" value="Unassembled WGS sequence"/>
</dbReference>
<gene>
    <name evidence="3" type="ORF">DXT99_14090</name>
</gene>
<sequence>MQPICRIIGITLLLLTAYNVQLKAQDHRNNGYIGVGLGPSFLPGNNYVNTGTGLNLSLLNVGYTIGKNFGVTGIWAGGAHIFDSEATIFILGTTPLPAKVEISYGVLMVGPMYTLNLTDDSSLDFKLRLGSLYSSNKSTTEVSASTSENTTLGASLGIGYRKKIANRWCIMLSSDYYAGRQQFSFEESQKTHILSFTAGVGFVL</sequence>
<evidence type="ECO:0000313" key="4">
    <source>
        <dbReference type="Proteomes" id="UP000256708"/>
    </source>
</evidence>
<proteinExistence type="predicted"/>
<accession>A0A3D8LAX2</accession>
<dbReference type="Pfam" id="PF13505">
    <property type="entry name" value="OMP_b-brl"/>
    <property type="match status" value="1"/>
</dbReference>
<dbReference type="Gene3D" id="2.40.160.20">
    <property type="match status" value="1"/>
</dbReference>
<feature type="domain" description="Outer membrane protein beta-barrel" evidence="2">
    <location>
        <begin position="11"/>
        <end position="202"/>
    </location>
</feature>
<keyword evidence="1" id="KW-0732">Signal</keyword>
<organism evidence="3 4">
    <name type="scientific">Pontibacter diazotrophicus</name>
    <dbReference type="NCBI Taxonomy" id="1400979"/>
    <lineage>
        <taxon>Bacteria</taxon>
        <taxon>Pseudomonadati</taxon>
        <taxon>Bacteroidota</taxon>
        <taxon>Cytophagia</taxon>
        <taxon>Cytophagales</taxon>
        <taxon>Hymenobacteraceae</taxon>
        <taxon>Pontibacter</taxon>
    </lineage>
</organism>
<dbReference type="InterPro" id="IPR011250">
    <property type="entry name" value="OMP/PagP_B-barrel"/>
</dbReference>
<name>A0A3D8LAX2_9BACT</name>